<evidence type="ECO:0000259" key="2">
    <source>
        <dbReference type="Pfam" id="PF07859"/>
    </source>
</evidence>
<gene>
    <name evidence="3" type="ORF">SAMN02983003_2334</name>
</gene>
<dbReference type="InterPro" id="IPR013094">
    <property type="entry name" value="AB_hydrolase_3"/>
</dbReference>
<proteinExistence type="predicted"/>
<protein>
    <submittedName>
        <fullName evidence="3">Acetyl esterase/lipase</fullName>
    </submittedName>
</protein>
<dbReference type="Proteomes" id="UP000183447">
    <property type="component" value="Unassembled WGS sequence"/>
</dbReference>
<dbReference type="STRING" id="665118.SAMN02983003_2334"/>
<dbReference type="InterPro" id="IPR029058">
    <property type="entry name" value="AB_hydrolase_fold"/>
</dbReference>
<reference evidence="3 4" key="1">
    <citation type="submission" date="2016-11" db="EMBL/GenBank/DDBJ databases">
        <authorList>
            <person name="Jaros S."/>
            <person name="Januszkiewicz K."/>
            <person name="Wedrychowicz H."/>
        </authorList>
    </citation>
    <scope>NUCLEOTIDE SEQUENCE [LARGE SCALE GENOMIC DNA]</scope>
    <source>
        <strain evidence="3 4">ATCC 23634</strain>
    </source>
</reference>
<dbReference type="EMBL" id="FPKU01000002">
    <property type="protein sequence ID" value="SFZ85011.1"/>
    <property type="molecule type" value="Genomic_DNA"/>
</dbReference>
<sequence length="351" mass="36996">MSAADPKSFIATASFSVAPPKPVEPPRLDADMGHVLAVWQKLGGRGLQGLKLEEARALPPLVLAARTILRRTDDMGVDMEPARIPGAAGLLDARVYRRRAAARSGEAGAILFFPGGGWVLGSLDAHDETCRTLALRTGAVVIAVLPRQAPEHKFPAAHDDANALWAWLMREAEGLRIDPRRCAVAGEGSGGNLAFNVALFARDSRGADKLPHPVHVAMLTPVAGGGLDTPSHRECGAALPLGTPGAKWLGQQVFEQTKQAYDKRIALALRADLSGLPPISLVLAGADPLRSDGEQLGQALKRSGIRVTTSLYDGVTHDFFGLGQVVTKAAFAQGEVGMALALALGTDPRYI</sequence>
<name>A0A1K2HYL4_9HYPH</name>
<dbReference type="Pfam" id="PF07859">
    <property type="entry name" value="Abhydrolase_3"/>
    <property type="match status" value="1"/>
</dbReference>
<dbReference type="SUPFAM" id="SSF53474">
    <property type="entry name" value="alpha/beta-Hydrolases"/>
    <property type="match status" value="1"/>
</dbReference>
<evidence type="ECO:0000256" key="1">
    <source>
        <dbReference type="ARBA" id="ARBA00022801"/>
    </source>
</evidence>
<feature type="domain" description="Alpha/beta hydrolase fold-3" evidence="2">
    <location>
        <begin position="110"/>
        <end position="320"/>
    </location>
</feature>
<keyword evidence="1" id="KW-0378">Hydrolase</keyword>
<dbReference type="Gene3D" id="3.40.50.1820">
    <property type="entry name" value="alpha/beta hydrolase"/>
    <property type="match status" value="1"/>
</dbReference>
<dbReference type="AlphaFoldDB" id="A0A1K2HYL4"/>
<organism evidence="3 4">
    <name type="scientific">Devosia enhydra</name>
    <dbReference type="NCBI Taxonomy" id="665118"/>
    <lineage>
        <taxon>Bacteria</taxon>
        <taxon>Pseudomonadati</taxon>
        <taxon>Pseudomonadota</taxon>
        <taxon>Alphaproteobacteria</taxon>
        <taxon>Hyphomicrobiales</taxon>
        <taxon>Devosiaceae</taxon>
        <taxon>Devosia</taxon>
    </lineage>
</organism>
<dbReference type="GO" id="GO:0016787">
    <property type="term" value="F:hydrolase activity"/>
    <property type="evidence" value="ECO:0007669"/>
    <property type="project" value="UniProtKB-KW"/>
</dbReference>
<dbReference type="PANTHER" id="PTHR48081">
    <property type="entry name" value="AB HYDROLASE SUPERFAMILY PROTEIN C4A8.06C"/>
    <property type="match status" value="1"/>
</dbReference>
<dbReference type="PANTHER" id="PTHR48081:SF8">
    <property type="entry name" value="ALPHA_BETA HYDROLASE FOLD-3 DOMAIN-CONTAINING PROTEIN-RELATED"/>
    <property type="match status" value="1"/>
</dbReference>
<dbReference type="OrthoDB" id="9806180at2"/>
<evidence type="ECO:0000313" key="3">
    <source>
        <dbReference type="EMBL" id="SFZ85011.1"/>
    </source>
</evidence>
<accession>A0A1K2HYL4</accession>
<keyword evidence="4" id="KW-1185">Reference proteome</keyword>
<dbReference type="InterPro" id="IPR050300">
    <property type="entry name" value="GDXG_lipolytic_enzyme"/>
</dbReference>
<dbReference type="RefSeq" id="WP_072342971.1">
    <property type="nucleotide sequence ID" value="NZ_FPKU01000002.1"/>
</dbReference>
<evidence type="ECO:0000313" key="4">
    <source>
        <dbReference type="Proteomes" id="UP000183447"/>
    </source>
</evidence>